<dbReference type="AlphaFoldDB" id="A0A7W7ZJ71"/>
<sequence length="147" mass="15217">MNTSEILEAIDQEILKLQQARALLADTPAIQASKSAAAKSATGKRRGRPKGSVNKKAEVAAPVVVKKTRTPLSAEGKARIAAAQKARWAAQKKTSKPAKVAAKKIIAKPAKKAVPATKPAAKKIAAKVTKKPAAAAKKSVAEPVTEG</sequence>
<dbReference type="EMBL" id="JACHIP010000018">
    <property type="protein sequence ID" value="MBB5060733.1"/>
    <property type="molecule type" value="Genomic_DNA"/>
</dbReference>
<accession>A0A7W7ZJ71</accession>
<evidence type="ECO:0000313" key="2">
    <source>
        <dbReference type="EMBL" id="MBB5060733.1"/>
    </source>
</evidence>
<proteinExistence type="predicted"/>
<comment type="caution">
    <text evidence="2">The sequence shown here is derived from an EMBL/GenBank/DDBJ whole genome shotgun (WGS) entry which is preliminary data.</text>
</comment>
<name>A0A7W7ZJ71_9BACT</name>
<dbReference type="Proteomes" id="UP000540989">
    <property type="component" value="Unassembled WGS sequence"/>
</dbReference>
<reference evidence="2 3" key="1">
    <citation type="submission" date="2020-08" db="EMBL/GenBank/DDBJ databases">
        <title>Genomic Encyclopedia of Type Strains, Phase IV (KMG-V): Genome sequencing to study the core and pangenomes of soil and plant-associated prokaryotes.</title>
        <authorList>
            <person name="Whitman W."/>
        </authorList>
    </citation>
    <scope>NUCLEOTIDE SEQUENCE [LARGE SCALE GENOMIC DNA]</scope>
    <source>
        <strain evidence="2 3">M8UP14</strain>
    </source>
</reference>
<gene>
    <name evidence="2" type="ORF">HDF16_005469</name>
</gene>
<evidence type="ECO:0000256" key="1">
    <source>
        <dbReference type="SAM" id="MobiDB-lite"/>
    </source>
</evidence>
<feature type="compositionally biased region" description="Low complexity" evidence="1">
    <location>
        <begin position="32"/>
        <end position="41"/>
    </location>
</feature>
<protein>
    <submittedName>
        <fullName evidence="2">Uncharacterized protein</fullName>
    </submittedName>
</protein>
<dbReference type="RefSeq" id="WP_184223201.1">
    <property type="nucleotide sequence ID" value="NZ_JACHIP010000018.1"/>
</dbReference>
<evidence type="ECO:0000313" key="3">
    <source>
        <dbReference type="Proteomes" id="UP000540989"/>
    </source>
</evidence>
<organism evidence="2 3">
    <name type="scientific">Granulicella aggregans</name>
    <dbReference type="NCBI Taxonomy" id="474949"/>
    <lineage>
        <taxon>Bacteria</taxon>
        <taxon>Pseudomonadati</taxon>
        <taxon>Acidobacteriota</taxon>
        <taxon>Terriglobia</taxon>
        <taxon>Terriglobales</taxon>
        <taxon>Acidobacteriaceae</taxon>
        <taxon>Granulicella</taxon>
    </lineage>
</organism>
<keyword evidence="3" id="KW-1185">Reference proteome</keyword>
<feature type="region of interest" description="Disordered" evidence="1">
    <location>
        <begin position="32"/>
        <end position="58"/>
    </location>
</feature>
<feature type="region of interest" description="Disordered" evidence="1">
    <location>
        <begin position="125"/>
        <end position="147"/>
    </location>
</feature>